<feature type="domain" description="Leucine-binding protein" evidence="3">
    <location>
        <begin position="16"/>
        <end position="350"/>
    </location>
</feature>
<keyword evidence="5" id="KW-1185">Reference proteome</keyword>
<dbReference type="Pfam" id="PF13458">
    <property type="entry name" value="Peripla_BP_6"/>
    <property type="match status" value="1"/>
</dbReference>
<comment type="caution">
    <text evidence="4">The sequence shown here is derived from an EMBL/GenBank/DDBJ whole genome shotgun (WGS) entry which is preliminary data.</text>
</comment>
<dbReference type="InterPro" id="IPR028082">
    <property type="entry name" value="Peripla_BP_I"/>
</dbReference>
<reference evidence="4 5" key="1">
    <citation type="submission" date="2016-07" db="EMBL/GenBank/DDBJ databases">
        <title>Draft genome of Streptomyces diastatochromogenes.</title>
        <authorList>
            <person name="Podduturi R."/>
            <person name="Lukassen M.B."/>
            <person name="Clausen N."/>
            <person name="Nielsen J.L."/>
            <person name="Jorgensen N.O."/>
        </authorList>
    </citation>
    <scope>NUCLEOTIDE SEQUENCE [LARGE SCALE GENOMIC DNA]</scope>
    <source>
        <strain evidence="4 5">DSM 40608</strain>
    </source>
</reference>
<name>A0A233SA07_STRDA</name>
<evidence type="ECO:0000256" key="1">
    <source>
        <dbReference type="ARBA" id="ARBA00010062"/>
    </source>
</evidence>
<dbReference type="CDD" id="cd06358">
    <property type="entry name" value="PBP1_NHase"/>
    <property type="match status" value="1"/>
</dbReference>
<gene>
    <name evidence="4" type="ORF">BEK98_26625</name>
</gene>
<dbReference type="SUPFAM" id="SSF53822">
    <property type="entry name" value="Periplasmic binding protein-like I"/>
    <property type="match status" value="1"/>
</dbReference>
<evidence type="ECO:0000256" key="2">
    <source>
        <dbReference type="ARBA" id="ARBA00022729"/>
    </source>
</evidence>
<dbReference type="Proteomes" id="UP000215483">
    <property type="component" value="Unassembled WGS sequence"/>
</dbReference>
<dbReference type="OrthoDB" id="7337537at2"/>
<dbReference type="Gene3D" id="3.40.50.2300">
    <property type="match status" value="2"/>
</dbReference>
<dbReference type="EMBL" id="MCGQ01000023">
    <property type="protein sequence ID" value="OXY92515.1"/>
    <property type="molecule type" value="Genomic_DNA"/>
</dbReference>
<dbReference type="InterPro" id="IPR028081">
    <property type="entry name" value="Leu-bd"/>
</dbReference>
<dbReference type="PANTHER" id="PTHR47628">
    <property type="match status" value="1"/>
</dbReference>
<sequence length="360" mass="38432">MGPRPSWRTGSAQDTLTVCLVVPLRGPAGIFGPSCETSALLAVDELNAAGGILGREVRLLVVDGGAPPRDVAAEVEALVSLGAVDAVVGWHISAVRRALAPRIADRVPYVYTAQYEGGERTPGVFLTGETDTAQLLPAMRLLAEATGARRWCTVGNDYVWPRVTARAARRCARAVGGRVLAEAFVPLGTEEFGPVLRRIERSAADAVLMLLVGEDAVRFSRAFTAHGLHGRCQRLSTHLDENMLLAAGADATEGLWAAAGYFETLATAESLDFGRRYARRFGVEAPVVGSLGESCFEGLRLLAALAGRARSLDVRAMRAAADEVAYEGPRGPVRLRGNHLEQRLYLARADAFAFDVVAQL</sequence>
<keyword evidence="2" id="KW-0732">Signal</keyword>
<proteinExistence type="inferred from homology"/>
<evidence type="ECO:0000313" key="4">
    <source>
        <dbReference type="EMBL" id="OXY92515.1"/>
    </source>
</evidence>
<dbReference type="AlphaFoldDB" id="A0A233SA07"/>
<comment type="similarity">
    <text evidence="1">Belongs to the leucine-binding protein family.</text>
</comment>
<dbReference type="PANTHER" id="PTHR47628:SF1">
    <property type="entry name" value="ALIPHATIC AMIDASE EXPRESSION-REGULATING PROTEIN"/>
    <property type="match status" value="1"/>
</dbReference>
<evidence type="ECO:0000259" key="3">
    <source>
        <dbReference type="Pfam" id="PF13458"/>
    </source>
</evidence>
<accession>A0A233SA07</accession>
<protein>
    <recommendedName>
        <fullName evidence="3">Leucine-binding protein domain-containing protein</fullName>
    </recommendedName>
</protein>
<dbReference type="RefSeq" id="WP_094219448.1">
    <property type="nucleotide sequence ID" value="NZ_MCGQ01000023.1"/>
</dbReference>
<evidence type="ECO:0000313" key="5">
    <source>
        <dbReference type="Proteomes" id="UP000215483"/>
    </source>
</evidence>
<organism evidence="4 5">
    <name type="scientific">Streptomyces diastatochromogenes</name>
    <dbReference type="NCBI Taxonomy" id="42236"/>
    <lineage>
        <taxon>Bacteria</taxon>
        <taxon>Bacillati</taxon>
        <taxon>Actinomycetota</taxon>
        <taxon>Actinomycetes</taxon>
        <taxon>Kitasatosporales</taxon>
        <taxon>Streptomycetaceae</taxon>
        <taxon>Streptomyces</taxon>
    </lineage>
</organism>